<dbReference type="InterPro" id="IPR003594">
    <property type="entry name" value="HATPase_dom"/>
</dbReference>
<keyword evidence="11" id="KW-0472">Membrane</keyword>
<dbReference type="EMBL" id="JBHRTN010000029">
    <property type="protein sequence ID" value="MFC3127687.1"/>
    <property type="molecule type" value="Genomic_DNA"/>
</dbReference>
<keyword evidence="11" id="KW-1133">Transmembrane helix</keyword>
<organism evidence="16 17">
    <name type="scientific">Teichococcus globiformis</name>
    <dbReference type="NCBI Taxonomy" id="2307229"/>
    <lineage>
        <taxon>Bacteria</taxon>
        <taxon>Pseudomonadati</taxon>
        <taxon>Pseudomonadota</taxon>
        <taxon>Alphaproteobacteria</taxon>
        <taxon>Acetobacterales</taxon>
        <taxon>Roseomonadaceae</taxon>
        <taxon>Roseomonas</taxon>
    </lineage>
</organism>
<evidence type="ECO:0000256" key="2">
    <source>
        <dbReference type="ARBA" id="ARBA00004651"/>
    </source>
</evidence>
<evidence type="ECO:0000256" key="7">
    <source>
        <dbReference type="ARBA" id="ARBA00022692"/>
    </source>
</evidence>
<keyword evidence="12" id="KW-0902">Two-component regulatory system</keyword>
<dbReference type="InterPro" id="IPR004358">
    <property type="entry name" value="Sig_transdc_His_kin-like_C"/>
</dbReference>
<dbReference type="CDD" id="cd00082">
    <property type="entry name" value="HisKA"/>
    <property type="match status" value="1"/>
</dbReference>
<comment type="catalytic activity">
    <reaction evidence="1">
        <text>ATP + protein L-histidine = ADP + protein N-phospho-L-histidine.</text>
        <dbReference type="EC" id="2.7.13.3"/>
    </reaction>
</comment>
<dbReference type="SMART" id="SM00387">
    <property type="entry name" value="HATPase_c"/>
    <property type="match status" value="1"/>
</dbReference>
<feature type="domain" description="Histidine kinase" evidence="15">
    <location>
        <begin position="386"/>
        <end position="595"/>
    </location>
</feature>
<evidence type="ECO:0000256" key="14">
    <source>
        <dbReference type="SAM" id="MobiDB-lite"/>
    </source>
</evidence>
<proteinExistence type="predicted"/>
<keyword evidence="7" id="KW-0812">Transmembrane</keyword>
<dbReference type="InterPro" id="IPR036097">
    <property type="entry name" value="HisK_dim/P_sf"/>
</dbReference>
<keyword evidence="4" id="KW-1003">Cell membrane</keyword>
<keyword evidence="5" id="KW-0597">Phosphoprotein</keyword>
<dbReference type="SUPFAM" id="SSF103190">
    <property type="entry name" value="Sensory domain-like"/>
    <property type="match status" value="1"/>
</dbReference>
<evidence type="ECO:0000256" key="8">
    <source>
        <dbReference type="ARBA" id="ARBA00022741"/>
    </source>
</evidence>
<dbReference type="EC" id="2.7.13.3" evidence="3"/>
<dbReference type="InterPro" id="IPR036890">
    <property type="entry name" value="HATPase_C_sf"/>
</dbReference>
<keyword evidence="17" id="KW-1185">Reference proteome</keyword>
<dbReference type="SMART" id="SM00388">
    <property type="entry name" value="HisKA"/>
    <property type="match status" value="1"/>
</dbReference>
<evidence type="ECO:0000256" key="13">
    <source>
        <dbReference type="SAM" id="Coils"/>
    </source>
</evidence>
<keyword evidence="13" id="KW-0175">Coiled coil</keyword>
<evidence type="ECO:0000256" key="4">
    <source>
        <dbReference type="ARBA" id="ARBA00022475"/>
    </source>
</evidence>
<dbReference type="InterPro" id="IPR029151">
    <property type="entry name" value="Sensor-like_sf"/>
</dbReference>
<dbReference type="InterPro" id="IPR017055">
    <property type="entry name" value="Sig_transdc_His_kinase_DctB"/>
</dbReference>
<feature type="coiled-coil region" evidence="13">
    <location>
        <begin position="315"/>
        <end position="377"/>
    </location>
</feature>
<dbReference type="SUPFAM" id="SSF47384">
    <property type="entry name" value="Homodimeric domain of signal transducing histidine kinase"/>
    <property type="match status" value="1"/>
</dbReference>
<evidence type="ECO:0000256" key="6">
    <source>
        <dbReference type="ARBA" id="ARBA00022679"/>
    </source>
</evidence>
<dbReference type="Pfam" id="PF02518">
    <property type="entry name" value="HATPase_c"/>
    <property type="match status" value="1"/>
</dbReference>
<evidence type="ECO:0000313" key="16">
    <source>
        <dbReference type="EMBL" id="MFC3127687.1"/>
    </source>
</evidence>
<comment type="subcellular location">
    <subcellularLocation>
        <location evidence="2">Cell membrane</location>
        <topology evidence="2">Multi-pass membrane protein</topology>
    </subcellularLocation>
</comment>
<keyword evidence="6" id="KW-0808">Transferase</keyword>
<dbReference type="Gene3D" id="3.30.565.10">
    <property type="entry name" value="Histidine kinase-like ATPase, C-terminal domain"/>
    <property type="match status" value="1"/>
</dbReference>
<feature type="region of interest" description="Disordered" evidence="14">
    <location>
        <begin position="597"/>
        <end position="617"/>
    </location>
</feature>
<dbReference type="GO" id="GO:0005524">
    <property type="term" value="F:ATP binding"/>
    <property type="evidence" value="ECO:0007669"/>
    <property type="project" value="UniProtKB-KW"/>
</dbReference>
<dbReference type="PIRSF" id="PIRSF036431">
    <property type="entry name" value="STHK_DctB"/>
    <property type="match status" value="1"/>
</dbReference>
<dbReference type="RefSeq" id="WP_379599801.1">
    <property type="nucleotide sequence ID" value="NZ_JBHRTN010000029.1"/>
</dbReference>
<evidence type="ECO:0000256" key="3">
    <source>
        <dbReference type="ARBA" id="ARBA00012438"/>
    </source>
</evidence>
<dbReference type="InterPro" id="IPR003661">
    <property type="entry name" value="HisK_dim/P_dom"/>
</dbReference>
<dbReference type="PRINTS" id="PR00344">
    <property type="entry name" value="BCTRLSENSOR"/>
</dbReference>
<protein>
    <recommendedName>
        <fullName evidence="3">histidine kinase</fullName>
        <ecNumber evidence="3">2.7.13.3</ecNumber>
    </recommendedName>
</protein>
<evidence type="ECO:0000259" key="15">
    <source>
        <dbReference type="PROSITE" id="PS50109"/>
    </source>
</evidence>
<gene>
    <name evidence="16" type="ORF">ACFOD4_21700</name>
</gene>
<keyword evidence="10 16" id="KW-0067">ATP-binding</keyword>
<evidence type="ECO:0000256" key="10">
    <source>
        <dbReference type="ARBA" id="ARBA00022840"/>
    </source>
</evidence>
<keyword evidence="8" id="KW-0547">Nucleotide-binding</keyword>
<comment type="caution">
    <text evidence="16">The sequence shown here is derived from an EMBL/GenBank/DDBJ whole genome shotgun (WGS) entry which is preliminary data.</text>
</comment>
<evidence type="ECO:0000256" key="12">
    <source>
        <dbReference type="ARBA" id="ARBA00023012"/>
    </source>
</evidence>
<dbReference type="SUPFAM" id="SSF55874">
    <property type="entry name" value="ATPase domain of HSP90 chaperone/DNA topoisomerase II/histidine kinase"/>
    <property type="match status" value="1"/>
</dbReference>
<dbReference type="PANTHER" id="PTHR43065:SF46">
    <property type="entry name" value="C4-DICARBOXYLATE TRANSPORT SENSOR PROTEIN DCTB"/>
    <property type="match status" value="1"/>
</dbReference>
<evidence type="ECO:0000256" key="5">
    <source>
        <dbReference type="ARBA" id="ARBA00022553"/>
    </source>
</evidence>
<dbReference type="InterPro" id="IPR005467">
    <property type="entry name" value="His_kinase_dom"/>
</dbReference>
<reference evidence="17" key="1">
    <citation type="journal article" date="2019" name="Int. J. Syst. Evol. Microbiol.">
        <title>The Global Catalogue of Microorganisms (GCM) 10K type strain sequencing project: providing services to taxonomists for standard genome sequencing and annotation.</title>
        <authorList>
            <consortium name="The Broad Institute Genomics Platform"/>
            <consortium name="The Broad Institute Genome Sequencing Center for Infectious Disease"/>
            <person name="Wu L."/>
            <person name="Ma J."/>
        </authorList>
    </citation>
    <scope>NUCLEOTIDE SEQUENCE [LARGE SCALE GENOMIC DNA]</scope>
    <source>
        <strain evidence="17">KCTC 52094</strain>
    </source>
</reference>
<evidence type="ECO:0000313" key="17">
    <source>
        <dbReference type="Proteomes" id="UP001595593"/>
    </source>
</evidence>
<evidence type="ECO:0000256" key="1">
    <source>
        <dbReference type="ARBA" id="ARBA00000085"/>
    </source>
</evidence>
<keyword evidence="9" id="KW-0418">Kinase</keyword>
<dbReference type="Proteomes" id="UP001595593">
    <property type="component" value="Unassembled WGS sequence"/>
</dbReference>
<dbReference type="Gene3D" id="6.10.250.3020">
    <property type="match status" value="1"/>
</dbReference>
<dbReference type="PANTHER" id="PTHR43065">
    <property type="entry name" value="SENSOR HISTIDINE KINASE"/>
    <property type="match status" value="1"/>
</dbReference>
<evidence type="ECO:0000256" key="9">
    <source>
        <dbReference type="ARBA" id="ARBA00022777"/>
    </source>
</evidence>
<name>A0ABV7G9I4_9PROT</name>
<accession>A0ABV7G9I4</accession>
<dbReference type="Gene3D" id="1.10.287.130">
    <property type="match status" value="1"/>
</dbReference>
<dbReference type="PROSITE" id="PS50109">
    <property type="entry name" value="HIS_KIN"/>
    <property type="match status" value="1"/>
</dbReference>
<dbReference type="Gene3D" id="3.30.450.20">
    <property type="entry name" value="PAS domain"/>
    <property type="match status" value="2"/>
</dbReference>
<evidence type="ECO:0000256" key="11">
    <source>
        <dbReference type="ARBA" id="ARBA00022989"/>
    </source>
</evidence>
<sequence length="617" mass="66165">MIRRAVPWLLAVAALLALDRVADRIGTRLALGELETTSRAAAMLRVAVLRSEIDKQRSLPMVLAQDPDLHRALETAEPERLRALDTKLEHLASATRTGVIYALDRNGLTVAASNWRETTSFVNNDYAFRPYFRDAVAEGSAEHFALGSVSNRPGLYMSQRLDGAGGVLGVIVIKAEFAEVEQGWARLPEPVLTTNPAGIVTVTSVPDWHFRATRPLPEAERDAIRTSLQFGDAALADLELQPLGEDRLLRIAGVPPPLSGPFLPVAEAVPGIDWELTLLAPTRGALEPARATARLAALLGGSGLLGVIGVALRRRRRAREERAREQVLRQELEARVGVRTAELRAANESLREEAEVRQRAEATLHRMRDELGQANRLAILGQITASVAHEINQPVAAIRTFADNASLLAERGDVAAARRGLATIAGLTERIGSITGELRGFARKATAGEGPVGLRSAVDGALLLLGHRLRQQGVAVEVGIPDDPLVRAERVRLEQVLVNLIGNAIEALQDRPDGRIVLAASPLQGRWRLSVTDNGPGLSPAIRAALFMPFTTTKPAGLGLGLVISREILEGFGGSLEAPEMDRGASFVLELAAASSPGGRDATALLPCPDRSQGHRP</sequence>